<dbReference type="EMBL" id="JABBWK010000006">
    <property type="protein sequence ID" value="KAG1905612.1"/>
    <property type="molecule type" value="Genomic_DNA"/>
</dbReference>
<reference evidence="1" key="1">
    <citation type="journal article" date="2020" name="New Phytol.">
        <title>Comparative genomics reveals dynamic genome evolution in host specialist ectomycorrhizal fungi.</title>
        <authorList>
            <person name="Lofgren L.A."/>
            <person name="Nguyen N.H."/>
            <person name="Vilgalys R."/>
            <person name="Ruytinx J."/>
            <person name="Liao H.L."/>
            <person name="Branco S."/>
            <person name="Kuo A."/>
            <person name="LaButti K."/>
            <person name="Lipzen A."/>
            <person name="Andreopoulos W."/>
            <person name="Pangilinan J."/>
            <person name="Riley R."/>
            <person name="Hundley H."/>
            <person name="Na H."/>
            <person name="Barry K."/>
            <person name="Grigoriev I.V."/>
            <person name="Stajich J.E."/>
            <person name="Kennedy P.G."/>
        </authorList>
    </citation>
    <scope>NUCLEOTIDE SEQUENCE</scope>
    <source>
        <strain evidence="1">FC203</strain>
    </source>
</reference>
<sequence length="293" mass="33144">MIGLMVAHTALIPVISNNDFPTHGWVSDWGFNDHAGWGLTLDAHKVIFRICDNSRKMMQAVLSTYMPKYTIPPNFSLGWLANRFPTEVALAKNVAEARCLVLDQYGFIAFNVKRDPTWRTCARLSTLKDMIVNTGLMECAYQGCIVNLKEVELSEMIMLVEDKVPLHYQWFPMDDMQHADDGLTIDVEDIQHSDPDPDSPTVIDVDTLSDYSSDDEWEPTELGVQEMSLSGVMLGVATTALLLQQFNKNLMIECRNKKILLLPPVPLWHPSYEKMCLHLACPPSSAFFYVDAR</sequence>
<proteinExistence type="predicted"/>
<organism evidence="1 2">
    <name type="scientific">Suillus fuscotomentosus</name>
    <dbReference type="NCBI Taxonomy" id="1912939"/>
    <lineage>
        <taxon>Eukaryota</taxon>
        <taxon>Fungi</taxon>
        <taxon>Dikarya</taxon>
        <taxon>Basidiomycota</taxon>
        <taxon>Agaricomycotina</taxon>
        <taxon>Agaricomycetes</taxon>
        <taxon>Agaricomycetidae</taxon>
        <taxon>Boletales</taxon>
        <taxon>Suillineae</taxon>
        <taxon>Suillaceae</taxon>
        <taxon>Suillus</taxon>
    </lineage>
</organism>
<dbReference type="RefSeq" id="XP_041231187.1">
    <property type="nucleotide sequence ID" value="XM_041366200.1"/>
</dbReference>
<name>A0AAD4EGG4_9AGAM</name>
<protein>
    <submittedName>
        <fullName evidence="1">Uncharacterized protein</fullName>
    </submittedName>
</protein>
<evidence type="ECO:0000313" key="1">
    <source>
        <dbReference type="EMBL" id="KAG1905612.1"/>
    </source>
</evidence>
<dbReference type="GeneID" id="64660498"/>
<dbReference type="Proteomes" id="UP001195769">
    <property type="component" value="Unassembled WGS sequence"/>
</dbReference>
<dbReference type="AlphaFoldDB" id="A0AAD4EGG4"/>
<keyword evidence="2" id="KW-1185">Reference proteome</keyword>
<accession>A0AAD4EGG4</accession>
<gene>
    <name evidence="1" type="ORF">F5891DRAFT_1182676</name>
</gene>
<evidence type="ECO:0000313" key="2">
    <source>
        <dbReference type="Proteomes" id="UP001195769"/>
    </source>
</evidence>
<comment type="caution">
    <text evidence="1">The sequence shown here is derived from an EMBL/GenBank/DDBJ whole genome shotgun (WGS) entry which is preliminary data.</text>
</comment>